<dbReference type="InterPro" id="IPR045614">
    <property type="entry name" value="DUF6136"/>
</dbReference>
<accession>A0ABY4YAB7</accession>
<gene>
    <name evidence="2" type="ORF">J2N86_04585</name>
</gene>
<name>A0ABY4YAB7_9GAMM</name>
<protein>
    <recommendedName>
        <fullName evidence="4">ABC transporter permease</fullName>
    </recommendedName>
</protein>
<feature type="transmembrane region" description="Helical" evidence="1">
    <location>
        <begin position="259"/>
        <end position="277"/>
    </location>
</feature>
<feature type="transmembrane region" description="Helical" evidence="1">
    <location>
        <begin position="200"/>
        <end position="219"/>
    </location>
</feature>
<feature type="transmembrane region" description="Helical" evidence="1">
    <location>
        <begin position="383"/>
        <end position="404"/>
    </location>
</feature>
<reference evidence="2" key="1">
    <citation type="submission" date="2021-03" db="EMBL/GenBank/DDBJ databases">
        <title>Legionella lytica PCM 2298.</title>
        <authorList>
            <person name="Koper P."/>
        </authorList>
    </citation>
    <scope>NUCLEOTIDE SEQUENCE</scope>
    <source>
        <strain evidence="2">PCM 2298</strain>
    </source>
</reference>
<feature type="transmembrane region" description="Helical" evidence="1">
    <location>
        <begin position="289"/>
        <end position="308"/>
    </location>
</feature>
<feature type="transmembrane region" description="Helical" evidence="1">
    <location>
        <begin position="37"/>
        <end position="62"/>
    </location>
</feature>
<feature type="transmembrane region" description="Helical" evidence="1">
    <location>
        <begin position="359"/>
        <end position="376"/>
    </location>
</feature>
<feature type="transmembrane region" description="Helical" evidence="1">
    <location>
        <begin position="148"/>
        <end position="169"/>
    </location>
</feature>
<dbReference type="Proteomes" id="UP001057474">
    <property type="component" value="Chromosome"/>
</dbReference>
<dbReference type="RefSeq" id="WP_252581191.1">
    <property type="nucleotide sequence ID" value="NZ_CP071527.1"/>
</dbReference>
<feature type="transmembrane region" description="Helical" evidence="1">
    <location>
        <begin position="119"/>
        <end position="142"/>
    </location>
</feature>
<evidence type="ECO:0000313" key="2">
    <source>
        <dbReference type="EMBL" id="USQ14593.1"/>
    </source>
</evidence>
<keyword evidence="1" id="KW-1133">Transmembrane helix</keyword>
<organism evidence="2 3">
    <name type="scientific">Legionella lytica</name>
    <dbReference type="NCBI Taxonomy" id="96232"/>
    <lineage>
        <taxon>Bacteria</taxon>
        <taxon>Pseudomonadati</taxon>
        <taxon>Pseudomonadota</taxon>
        <taxon>Gammaproteobacteria</taxon>
        <taxon>Legionellales</taxon>
        <taxon>Legionellaceae</taxon>
        <taxon>Legionella</taxon>
    </lineage>
</organism>
<dbReference type="EMBL" id="CP071527">
    <property type="protein sequence ID" value="USQ14593.1"/>
    <property type="molecule type" value="Genomic_DNA"/>
</dbReference>
<keyword evidence="1" id="KW-0472">Membrane</keyword>
<evidence type="ECO:0000256" key="1">
    <source>
        <dbReference type="SAM" id="Phobius"/>
    </source>
</evidence>
<keyword evidence="3" id="KW-1185">Reference proteome</keyword>
<evidence type="ECO:0008006" key="4">
    <source>
        <dbReference type="Google" id="ProtNLM"/>
    </source>
</evidence>
<sequence length="413" mass="47500">MFELTQVDRDVFEQHFLKFRLKYYFTETKEFLARHKLLSVFIICLLAPGVEHIQALGMPFYALIDPSITLKEKLIYLVSLLLFLLAMTKTQLPFIKGGEFREYLHTLYIPSRVYKKADFILLLVSLNIVWLAVFFGAANILHHSKGPWFVSSQYSLYASTLLAIITLLWNCLYQKIANGILLFSVLIFVVYSSMQGSWLVNYSVSCFVVFLSGLIIWTVQPFVAKKNFKTGSLLVLNNYKGMSVFLMQLAVLRESKRALITRLILCFAVSGLLIQVFSSQEELENRDAIVLVLVSLQTYILSTLFILFEKGKLDYSLFHQVFPYQWKVNYVKEISIIFILLSVILFPIFLFSLFSFKNYIFLLWAILMMSAIGLIINRSLYALSLRFCLFSSLLSTLGSGVVQYKVLGAYFAT</sequence>
<proteinExistence type="predicted"/>
<feature type="transmembrane region" description="Helical" evidence="1">
    <location>
        <begin position="334"/>
        <end position="353"/>
    </location>
</feature>
<dbReference type="Pfam" id="PF19632">
    <property type="entry name" value="DUF6136"/>
    <property type="match status" value="1"/>
</dbReference>
<evidence type="ECO:0000313" key="3">
    <source>
        <dbReference type="Proteomes" id="UP001057474"/>
    </source>
</evidence>
<feature type="transmembrane region" description="Helical" evidence="1">
    <location>
        <begin position="74"/>
        <end position="95"/>
    </location>
</feature>
<keyword evidence="1" id="KW-0812">Transmembrane</keyword>